<organism evidence="1 2">
    <name type="scientific">Candidatus Mycolicibacterium alkanivorans</name>
    <dbReference type="NCBI Taxonomy" id="2954114"/>
    <lineage>
        <taxon>Bacteria</taxon>
        <taxon>Bacillati</taxon>
        <taxon>Actinomycetota</taxon>
        <taxon>Actinomycetes</taxon>
        <taxon>Mycobacteriales</taxon>
        <taxon>Mycobacteriaceae</taxon>
        <taxon>Mycolicibacterium</taxon>
    </lineage>
</organism>
<dbReference type="EMBL" id="JAIVFL010000001">
    <property type="protein sequence ID" value="MCI4675663.1"/>
    <property type="molecule type" value="Genomic_DNA"/>
</dbReference>
<protein>
    <submittedName>
        <fullName evidence="1">DUF488 family protein</fullName>
    </submittedName>
</protein>
<dbReference type="RefSeq" id="WP_243071949.1">
    <property type="nucleotide sequence ID" value="NZ_JAIVFL010000001.1"/>
</dbReference>
<dbReference type="PANTHER" id="PTHR36849:SF1">
    <property type="entry name" value="CYTOPLASMIC PROTEIN"/>
    <property type="match status" value="1"/>
</dbReference>
<accession>A0ABS9YY36</accession>
<evidence type="ECO:0000313" key="1">
    <source>
        <dbReference type="EMBL" id="MCI4675663.1"/>
    </source>
</evidence>
<sequence>MSTHKVQVRRVYDDPARGDGNRVLVDRIWPRGMTKEKAKLDEWCKTIAPSTELRKWYHHDPARFTEFTRRYRDELTQPERAEALAHLQTLAKDRNLTLLTASKAVDISEATVIAEMLSRAASPAT</sequence>
<dbReference type="InterPro" id="IPR052552">
    <property type="entry name" value="YeaO-like"/>
</dbReference>
<gene>
    <name evidence="1" type="ORF">K9U37_12540</name>
</gene>
<dbReference type="Proteomes" id="UP001139068">
    <property type="component" value="Unassembled WGS sequence"/>
</dbReference>
<dbReference type="Pfam" id="PF22752">
    <property type="entry name" value="DUF488-N3i"/>
    <property type="match status" value="1"/>
</dbReference>
<name>A0ABS9YY36_9MYCO</name>
<comment type="caution">
    <text evidence="1">The sequence shown here is derived from an EMBL/GenBank/DDBJ whole genome shotgun (WGS) entry which is preliminary data.</text>
</comment>
<evidence type="ECO:0000313" key="2">
    <source>
        <dbReference type="Proteomes" id="UP001139068"/>
    </source>
</evidence>
<reference evidence="1" key="1">
    <citation type="journal article" date="2022" name="ISME J.">
        <title>Identification of active gaseous-alkane degraders at natural gas seeps.</title>
        <authorList>
            <person name="Farhan Ul Haque M."/>
            <person name="Hernandez M."/>
            <person name="Crombie A.T."/>
            <person name="Murrell J.C."/>
        </authorList>
    </citation>
    <scope>NUCLEOTIDE SEQUENCE</scope>
    <source>
        <strain evidence="1">ANDR5</strain>
    </source>
</reference>
<proteinExistence type="predicted"/>
<keyword evidence="2" id="KW-1185">Reference proteome</keyword>
<dbReference type="PANTHER" id="PTHR36849">
    <property type="entry name" value="CYTOPLASMIC PROTEIN-RELATED"/>
    <property type="match status" value="1"/>
</dbReference>